<keyword evidence="3" id="KW-1185">Reference proteome</keyword>
<feature type="compositionally biased region" description="Pro residues" evidence="1">
    <location>
        <begin position="346"/>
        <end position="360"/>
    </location>
</feature>
<feature type="compositionally biased region" description="Low complexity" evidence="1">
    <location>
        <begin position="326"/>
        <end position="337"/>
    </location>
</feature>
<dbReference type="Proteomes" id="UP000283509">
    <property type="component" value="Unassembled WGS sequence"/>
</dbReference>
<reference evidence="2 3" key="1">
    <citation type="submission" date="2018-04" db="EMBL/GenBank/DDBJ databases">
        <authorList>
            <person name="Zhang X."/>
            <person name="Yuan J."/>
            <person name="Li F."/>
            <person name="Xiang J."/>
        </authorList>
    </citation>
    <scope>NUCLEOTIDE SEQUENCE [LARGE SCALE GENOMIC DNA]</scope>
    <source>
        <tissue evidence="2">Muscle</tissue>
    </source>
</reference>
<sequence length="437" mass="46260">MNPLLCSFIQNAARRLGLQRGRILGAPSREKPRQERSCPATFPGKPDQRSVQCRGVRRCVHMEGVSQQGMQWECERGGAGRDQVPGKDRWGVVGVAAAPHQGGFIPGSLQAGRCLITCEGNTVVKPEFYTLNPGGTDLVWAAAAEGKVPLGAVQGGVSESGEDLYIGRCKIDGKKLHGKVQPSQQGCLVPLAGGEANNSSYEVLCARTVLTNFKNAARRVSSPGSSVVTRLSSLAPISPISPLSPTKRRPLRGSGESWRRLTPPNSGSNLLQLPGYLKSAVTRTTSSVKSRKLSGPGSPSSPRAPTPRTTSPGDLTFVTPKSRVGSPRTPTSHSPRPYATSHSQPPAAPAVTRPPPARPPPHAHRPPAHQSLPSLPHAAQTRIRRRVSPWKTSPGQLGEAAGAGRSPTPMLKGGRPRHGRRADSAPPSRVPGWGSHC</sequence>
<dbReference type="OrthoDB" id="2142040at2759"/>
<dbReference type="STRING" id="6689.A0A3R7STT2"/>
<dbReference type="InterPro" id="IPR006616">
    <property type="entry name" value="DM9_repeat"/>
</dbReference>
<reference evidence="2 3" key="2">
    <citation type="submission" date="2019-01" db="EMBL/GenBank/DDBJ databases">
        <title>The decoding of complex shrimp genome reveals the adaptation for benthos swimmer, frequently molting mechanism and breeding impact on genome.</title>
        <authorList>
            <person name="Sun Y."/>
            <person name="Gao Y."/>
            <person name="Yu Y."/>
        </authorList>
    </citation>
    <scope>NUCLEOTIDE SEQUENCE [LARGE SCALE GENOMIC DNA]</scope>
    <source>
        <tissue evidence="2">Muscle</tissue>
    </source>
</reference>
<dbReference type="PANTHER" id="PTHR31649:SF1">
    <property type="entry name" value="FARNESOIC ACID O-METHYL TRANSFERASE DOMAIN-CONTAINING PROTEIN"/>
    <property type="match status" value="1"/>
</dbReference>
<organism evidence="2 3">
    <name type="scientific">Penaeus vannamei</name>
    <name type="common">Whiteleg shrimp</name>
    <name type="synonym">Litopenaeus vannamei</name>
    <dbReference type="NCBI Taxonomy" id="6689"/>
    <lineage>
        <taxon>Eukaryota</taxon>
        <taxon>Metazoa</taxon>
        <taxon>Ecdysozoa</taxon>
        <taxon>Arthropoda</taxon>
        <taxon>Crustacea</taxon>
        <taxon>Multicrustacea</taxon>
        <taxon>Malacostraca</taxon>
        <taxon>Eumalacostraca</taxon>
        <taxon>Eucarida</taxon>
        <taxon>Decapoda</taxon>
        <taxon>Dendrobranchiata</taxon>
        <taxon>Penaeoidea</taxon>
        <taxon>Penaeidae</taxon>
        <taxon>Penaeus</taxon>
    </lineage>
</organism>
<name>A0A3R7STT2_PENVA</name>
<evidence type="ECO:0000313" key="3">
    <source>
        <dbReference type="Proteomes" id="UP000283509"/>
    </source>
</evidence>
<evidence type="ECO:0000256" key="1">
    <source>
        <dbReference type="SAM" id="MobiDB-lite"/>
    </source>
</evidence>
<feature type="region of interest" description="Disordered" evidence="1">
    <location>
        <begin position="25"/>
        <end position="44"/>
    </location>
</feature>
<comment type="caution">
    <text evidence="2">The sequence shown here is derived from an EMBL/GenBank/DDBJ whole genome shotgun (WGS) entry which is preliminary data.</text>
</comment>
<dbReference type="AlphaFoldDB" id="A0A3R7STT2"/>
<feature type="compositionally biased region" description="Low complexity" evidence="1">
    <location>
        <begin position="293"/>
        <end position="313"/>
    </location>
</feature>
<dbReference type="EMBL" id="QCYY01001850">
    <property type="protein sequence ID" value="ROT74755.1"/>
    <property type="molecule type" value="Genomic_DNA"/>
</dbReference>
<protein>
    <submittedName>
        <fullName evidence="2">Natterin-4</fullName>
    </submittedName>
</protein>
<gene>
    <name evidence="2" type="ORF">C7M84_006738</name>
</gene>
<evidence type="ECO:0000313" key="2">
    <source>
        <dbReference type="EMBL" id="ROT74755.1"/>
    </source>
</evidence>
<feature type="compositionally biased region" description="Low complexity" evidence="1">
    <location>
        <begin position="236"/>
        <end position="245"/>
    </location>
</feature>
<dbReference type="SMART" id="SM00696">
    <property type="entry name" value="DM9"/>
    <property type="match status" value="1"/>
</dbReference>
<feature type="region of interest" description="Disordered" evidence="1">
    <location>
        <begin position="236"/>
        <end position="437"/>
    </location>
</feature>
<dbReference type="Pfam" id="PF11901">
    <property type="entry name" value="DM9"/>
    <property type="match status" value="1"/>
</dbReference>
<dbReference type="PANTHER" id="PTHR31649">
    <property type="entry name" value="AGAP009604-PA"/>
    <property type="match status" value="1"/>
</dbReference>
<accession>A0A3R7STT2</accession>
<proteinExistence type="predicted"/>